<comment type="caution">
    <text evidence="1">The sequence shown here is derived from an EMBL/GenBank/DDBJ whole genome shotgun (WGS) entry which is preliminary data.</text>
</comment>
<feature type="non-terminal residue" evidence="1">
    <location>
        <position position="90"/>
    </location>
</feature>
<reference evidence="1 2" key="1">
    <citation type="journal article" date="2018" name="Front. Plant Sci.">
        <title>Red Clover (Trifolium pratense) and Zigzag Clover (T. medium) - A Picture of Genomic Similarities and Differences.</title>
        <authorList>
            <person name="Dluhosova J."/>
            <person name="Istvanek J."/>
            <person name="Nedelnik J."/>
            <person name="Repkova J."/>
        </authorList>
    </citation>
    <scope>NUCLEOTIDE SEQUENCE [LARGE SCALE GENOMIC DNA]</scope>
    <source>
        <strain evidence="2">cv. 10/8</strain>
        <tissue evidence="1">Leaf</tissue>
    </source>
</reference>
<dbReference type="EMBL" id="LXQA010196814">
    <property type="protein sequence ID" value="MCI32570.1"/>
    <property type="molecule type" value="Genomic_DNA"/>
</dbReference>
<name>A0A392R9X8_9FABA</name>
<proteinExistence type="predicted"/>
<dbReference type="Proteomes" id="UP000265520">
    <property type="component" value="Unassembled WGS sequence"/>
</dbReference>
<sequence length="90" mass="9541">MDISTNNESSSLKIDLVFLGLSLFIMISSSGYEDLYLNVFLGSEISIGSEILIGSEASSSDTCRSEIPSTSSDILSDSLSSNLTFIVSST</sequence>
<keyword evidence="2" id="KW-1185">Reference proteome</keyword>
<organism evidence="1 2">
    <name type="scientific">Trifolium medium</name>
    <dbReference type="NCBI Taxonomy" id="97028"/>
    <lineage>
        <taxon>Eukaryota</taxon>
        <taxon>Viridiplantae</taxon>
        <taxon>Streptophyta</taxon>
        <taxon>Embryophyta</taxon>
        <taxon>Tracheophyta</taxon>
        <taxon>Spermatophyta</taxon>
        <taxon>Magnoliopsida</taxon>
        <taxon>eudicotyledons</taxon>
        <taxon>Gunneridae</taxon>
        <taxon>Pentapetalae</taxon>
        <taxon>rosids</taxon>
        <taxon>fabids</taxon>
        <taxon>Fabales</taxon>
        <taxon>Fabaceae</taxon>
        <taxon>Papilionoideae</taxon>
        <taxon>50 kb inversion clade</taxon>
        <taxon>NPAAA clade</taxon>
        <taxon>Hologalegina</taxon>
        <taxon>IRL clade</taxon>
        <taxon>Trifolieae</taxon>
        <taxon>Trifolium</taxon>
    </lineage>
</organism>
<accession>A0A392R9X8</accession>
<evidence type="ECO:0000313" key="1">
    <source>
        <dbReference type="EMBL" id="MCI32570.1"/>
    </source>
</evidence>
<evidence type="ECO:0000313" key="2">
    <source>
        <dbReference type="Proteomes" id="UP000265520"/>
    </source>
</evidence>
<protein>
    <submittedName>
        <fullName evidence="1">Uncharacterized protein</fullName>
    </submittedName>
</protein>
<dbReference type="AlphaFoldDB" id="A0A392R9X8"/>